<sequence length="91" mass="9996">GGNICFLFPCPSCMRAKSLSSTHLCVSLMMMNLCLPLLGSSSILEFLLEVVRWPLANKCSLSAPLRNVSVWLGKEVLVGNPLSRPLLRHNN</sequence>
<gene>
    <name evidence="1" type="ORF">HAX54_003132</name>
</gene>
<feature type="non-terminal residue" evidence="1">
    <location>
        <position position="1"/>
    </location>
</feature>
<accession>A0ABS8T6E0</accession>
<keyword evidence="2" id="KW-1185">Reference proteome</keyword>
<name>A0ABS8T6E0_DATST</name>
<proteinExistence type="predicted"/>
<reference evidence="1 2" key="1">
    <citation type="journal article" date="2021" name="BMC Genomics">
        <title>Datura genome reveals duplications of psychoactive alkaloid biosynthetic genes and high mutation rate following tissue culture.</title>
        <authorList>
            <person name="Rajewski A."/>
            <person name="Carter-House D."/>
            <person name="Stajich J."/>
            <person name="Litt A."/>
        </authorList>
    </citation>
    <scope>NUCLEOTIDE SEQUENCE [LARGE SCALE GENOMIC DNA]</scope>
    <source>
        <strain evidence="1">AR-01</strain>
    </source>
</reference>
<comment type="caution">
    <text evidence="1">The sequence shown here is derived from an EMBL/GenBank/DDBJ whole genome shotgun (WGS) entry which is preliminary data.</text>
</comment>
<evidence type="ECO:0000313" key="1">
    <source>
        <dbReference type="EMBL" id="MCD7466426.1"/>
    </source>
</evidence>
<dbReference type="Proteomes" id="UP000823775">
    <property type="component" value="Unassembled WGS sequence"/>
</dbReference>
<feature type="non-terminal residue" evidence="1">
    <location>
        <position position="91"/>
    </location>
</feature>
<evidence type="ECO:0000313" key="2">
    <source>
        <dbReference type="Proteomes" id="UP000823775"/>
    </source>
</evidence>
<dbReference type="EMBL" id="JACEIK010001141">
    <property type="protein sequence ID" value="MCD7466426.1"/>
    <property type="molecule type" value="Genomic_DNA"/>
</dbReference>
<organism evidence="1 2">
    <name type="scientific">Datura stramonium</name>
    <name type="common">Jimsonweed</name>
    <name type="synonym">Common thornapple</name>
    <dbReference type="NCBI Taxonomy" id="4076"/>
    <lineage>
        <taxon>Eukaryota</taxon>
        <taxon>Viridiplantae</taxon>
        <taxon>Streptophyta</taxon>
        <taxon>Embryophyta</taxon>
        <taxon>Tracheophyta</taxon>
        <taxon>Spermatophyta</taxon>
        <taxon>Magnoliopsida</taxon>
        <taxon>eudicotyledons</taxon>
        <taxon>Gunneridae</taxon>
        <taxon>Pentapetalae</taxon>
        <taxon>asterids</taxon>
        <taxon>lamiids</taxon>
        <taxon>Solanales</taxon>
        <taxon>Solanaceae</taxon>
        <taxon>Solanoideae</taxon>
        <taxon>Datureae</taxon>
        <taxon>Datura</taxon>
    </lineage>
</organism>
<protein>
    <submittedName>
        <fullName evidence="1">Uncharacterized protein</fullName>
    </submittedName>
</protein>